<feature type="compositionally biased region" description="Polar residues" evidence="1">
    <location>
        <begin position="899"/>
        <end position="912"/>
    </location>
</feature>
<dbReference type="PANTHER" id="PTHR39639">
    <property type="entry name" value="CHROMOSOME 16, WHOLE GENOME SHOTGUN SEQUENCE"/>
    <property type="match status" value="1"/>
</dbReference>
<dbReference type="GeneID" id="26305969"/>
<name>A0A081CJL2_PSEA2</name>
<organism evidence="3">
    <name type="scientific">Pseudozyma antarctica</name>
    <name type="common">Yeast</name>
    <name type="synonym">Candida antarctica</name>
    <dbReference type="NCBI Taxonomy" id="84753"/>
    <lineage>
        <taxon>Eukaryota</taxon>
        <taxon>Fungi</taxon>
        <taxon>Dikarya</taxon>
        <taxon>Basidiomycota</taxon>
        <taxon>Ustilaginomycotina</taxon>
        <taxon>Ustilaginomycetes</taxon>
        <taxon>Ustilaginales</taxon>
        <taxon>Ustilaginaceae</taxon>
        <taxon>Moesziomyces</taxon>
    </lineage>
</organism>
<evidence type="ECO:0000313" key="4">
    <source>
        <dbReference type="Proteomes" id="UP000053758"/>
    </source>
</evidence>
<dbReference type="Proteomes" id="UP000053758">
    <property type="component" value="Unassembled WGS sequence"/>
</dbReference>
<feature type="region of interest" description="Disordered" evidence="1">
    <location>
        <begin position="452"/>
        <end position="483"/>
    </location>
</feature>
<dbReference type="RefSeq" id="XP_014654878.1">
    <property type="nucleotide sequence ID" value="XM_014799392.1"/>
</dbReference>
<gene>
    <name evidence="3" type="ORF">PAN0_015d5082</name>
</gene>
<dbReference type="AlphaFoldDB" id="A0A081CJL2"/>
<proteinExistence type="predicted"/>
<evidence type="ECO:0000256" key="1">
    <source>
        <dbReference type="SAM" id="MobiDB-lite"/>
    </source>
</evidence>
<evidence type="ECO:0000313" key="3">
    <source>
        <dbReference type="EMBL" id="GAK66858.1"/>
    </source>
</evidence>
<sequence>MLRWKLRAQDEQQFTPASVAVVTAWLRIRAALDSSAKRAGPPKFGGLSLSSQGCMGPDSHAAALLARPTPTVSGQIGQGSPRRAAICRPESSGSDVLAPASCQIAAIGYRAASMAIATSSHGGLQADLHTLLSMRSAHATRSLPLPRPRQHAIRHASLKCKADVVRLASTTYEYELQMRIKLRRSLFGIRDTAGVKPPPRPASPPKFSARARPYARDPPRTSSRLLLLLHFDRFALADRPGSGPLCLTYCPQQPTSRATSPTIASAPEQHRCVVLTTRFQDPQATSSPNQDSSLAVAALSIFAVPPTRCIPQAPAQYLETSKINFRAAPECCGSHQGHKGFVEHIETRLRFCSTSLRASSPVSASFRSAAAAAASRNKLLLAVSQRAKAASLSNTRRLRLVISDDFIVERISHPSSTDILPDAVRLSSGHPATMPPVKPEERDEFDELFDHAGDLTSDSAPSDNDEEYTGNASTSRAARRKKGSSKILELGHILKAPRAAQFSTSTIYNMIKEDIVDLEPEYQRGVVWPADKQSAVIESIMRHYYVPPILLSVQKEEEAGGDLTYVCIDGKQRVSSICNFRDNKIPVREPSTGRKFWYKEDLETGKTPALTPAQRRKFDNEQLTIVEFDDLSEETERDMFSRVQMGVTLSSAEKLGAHLGAWPDFIRQMVKRFIDPTPSLIHDDAGNTMLLVNRGKDYLFMAQIALLILHAKQSQYVPSAHTIDTFLKQNADSKPSPSIRANMQRTLERYVALANHERYGACIKPEIKLNRLGRPVSKPLSPAEFVYIAFLIYKFPDATVSQLFRLVQGLKQEVRSKFKDVLFNSNVASVMRQYINHATATPDAESIAASQASGSSPRRRPRDAAADDDDDADMPLASRRRLNGGLDVNPDAGLFRGVSQDSPSRNPLSNMSPAPARH</sequence>
<dbReference type="HOGENOM" id="CLU_317343_0_0_1"/>
<feature type="domain" description="GmrSD restriction endonucleases N-terminal" evidence="2">
    <location>
        <begin position="507"/>
        <end position="658"/>
    </location>
</feature>
<accession>A0A081CJL2</accession>
<dbReference type="PANTHER" id="PTHR39639:SF1">
    <property type="entry name" value="DUF262 DOMAIN-CONTAINING PROTEIN"/>
    <property type="match status" value="1"/>
</dbReference>
<dbReference type="EMBL" id="DF830082">
    <property type="protein sequence ID" value="GAK66858.1"/>
    <property type="molecule type" value="Genomic_DNA"/>
</dbReference>
<feature type="region of interest" description="Disordered" evidence="1">
    <location>
        <begin position="191"/>
        <end position="218"/>
    </location>
</feature>
<protein>
    <recommendedName>
        <fullName evidence="2">GmrSD restriction endonucleases N-terminal domain-containing protein</fullName>
    </recommendedName>
</protein>
<keyword evidence="4" id="KW-1185">Reference proteome</keyword>
<dbReference type="Pfam" id="PF03235">
    <property type="entry name" value="GmrSD_N"/>
    <property type="match status" value="1"/>
</dbReference>
<evidence type="ECO:0000259" key="2">
    <source>
        <dbReference type="Pfam" id="PF03235"/>
    </source>
</evidence>
<dbReference type="InterPro" id="IPR004919">
    <property type="entry name" value="GmrSD_N"/>
</dbReference>
<reference evidence="3" key="1">
    <citation type="submission" date="2014-07" db="EMBL/GenBank/DDBJ databases">
        <title>Draft genome sequence of the yeast Pseudozyma antarctica JCM 10317 known as a producer of lipase B which used in a wide range of industrial applications.</title>
        <authorList>
            <person name="Morita T."/>
            <person name="Saika A."/>
            <person name="Koike H."/>
        </authorList>
    </citation>
    <scope>NUCLEOTIDE SEQUENCE</scope>
    <source>
        <strain evidence="3">JCM 10317</strain>
    </source>
</reference>
<feature type="region of interest" description="Disordered" evidence="1">
    <location>
        <begin position="842"/>
        <end position="918"/>
    </location>
</feature>